<accession>A3VHW0</accession>
<evidence type="ECO:0000313" key="2">
    <source>
        <dbReference type="Proteomes" id="UP000002931"/>
    </source>
</evidence>
<dbReference type="AlphaFoldDB" id="A3VHW0"/>
<dbReference type="EMBL" id="AAMT01000009">
    <property type="protein sequence ID" value="EAQ12301.1"/>
    <property type="molecule type" value="Genomic_DNA"/>
</dbReference>
<gene>
    <name evidence="1" type="ORF">RB2654_08847</name>
</gene>
<evidence type="ECO:0000313" key="1">
    <source>
        <dbReference type="EMBL" id="EAQ12301.1"/>
    </source>
</evidence>
<comment type="caution">
    <text evidence="1">The sequence shown here is derived from an EMBL/GenBank/DDBJ whole genome shotgun (WGS) entry which is preliminary data.</text>
</comment>
<dbReference type="RefSeq" id="WP_008330635.1">
    <property type="nucleotide sequence ID" value="NZ_CH902578.1"/>
</dbReference>
<dbReference type="Proteomes" id="UP000002931">
    <property type="component" value="Unassembled WGS sequence"/>
</dbReference>
<reference evidence="1 2" key="1">
    <citation type="journal article" date="2010" name="J. Bacteriol.">
        <title>Genome sequences of Pelagibaca bermudensis HTCC2601T and Maritimibacter alkaliphilus HTCC2654T, the type strains of two marine Roseobacter genera.</title>
        <authorList>
            <person name="Thrash J.C."/>
            <person name="Cho J.C."/>
            <person name="Ferriera S."/>
            <person name="Johnson J."/>
            <person name="Vergin K.L."/>
            <person name="Giovannoni S.J."/>
        </authorList>
    </citation>
    <scope>NUCLEOTIDE SEQUENCE [LARGE SCALE GENOMIC DNA]</scope>
    <source>
        <strain evidence="1 2">HTCC2654</strain>
    </source>
</reference>
<proteinExistence type="predicted"/>
<sequence>MRNAQESRSTGVIGGGDGHRARTEIMELLAEAGLGQGYGFEWLLDRLTTTETSR</sequence>
<organism evidence="1 2">
    <name type="scientific">Maritimibacter alkaliphilus HTCC2654</name>
    <dbReference type="NCBI Taxonomy" id="314271"/>
    <lineage>
        <taxon>Bacteria</taxon>
        <taxon>Pseudomonadati</taxon>
        <taxon>Pseudomonadota</taxon>
        <taxon>Alphaproteobacteria</taxon>
        <taxon>Rhodobacterales</taxon>
        <taxon>Roseobacteraceae</taxon>
        <taxon>Maritimibacter</taxon>
    </lineage>
</organism>
<dbReference type="HOGENOM" id="CLU_3045096_0_0_5"/>
<protein>
    <submittedName>
        <fullName evidence="1">Uncharacterized protein</fullName>
    </submittedName>
</protein>
<keyword evidence="2" id="KW-1185">Reference proteome</keyword>
<name>A3VHW0_9RHOB</name>
<dbReference type="STRING" id="314271.RB2654_08847"/>